<evidence type="ECO:0000256" key="1">
    <source>
        <dbReference type="SAM" id="MobiDB-lite"/>
    </source>
</evidence>
<feature type="region of interest" description="Disordered" evidence="1">
    <location>
        <begin position="95"/>
        <end position="115"/>
    </location>
</feature>
<name>A0A3P6C4W1_BRACM</name>
<proteinExistence type="predicted"/>
<evidence type="ECO:0000313" key="3">
    <source>
        <dbReference type="EMBL" id="VDD03522.1"/>
    </source>
</evidence>
<dbReference type="Proteomes" id="UP000694005">
    <property type="component" value="Chromosome A08"/>
</dbReference>
<dbReference type="Gramene" id="A08p11470.2_BraZ1">
    <property type="protein sequence ID" value="A08p11470.2_BraZ1.CDS.1"/>
    <property type="gene ID" value="A08g11470.2_BraZ1"/>
</dbReference>
<reference evidence="3" key="1">
    <citation type="submission" date="2018-11" db="EMBL/GenBank/DDBJ databases">
        <authorList>
            <consortium name="Genoscope - CEA"/>
            <person name="William W."/>
        </authorList>
    </citation>
    <scope>NUCLEOTIDE SEQUENCE</scope>
</reference>
<organism evidence="3">
    <name type="scientific">Brassica campestris</name>
    <name type="common">Field mustard</name>
    <dbReference type="NCBI Taxonomy" id="3711"/>
    <lineage>
        <taxon>Eukaryota</taxon>
        <taxon>Viridiplantae</taxon>
        <taxon>Streptophyta</taxon>
        <taxon>Embryophyta</taxon>
        <taxon>Tracheophyta</taxon>
        <taxon>Spermatophyta</taxon>
        <taxon>Magnoliopsida</taxon>
        <taxon>eudicotyledons</taxon>
        <taxon>Gunneridae</taxon>
        <taxon>Pentapetalae</taxon>
        <taxon>rosids</taxon>
        <taxon>malvids</taxon>
        <taxon>Brassicales</taxon>
        <taxon>Brassicaceae</taxon>
        <taxon>Brassiceae</taxon>
        <taxon>Brassica</taxon>
    </lineage>
</organism>
<dbReference type="EMBL" id="LR031575">
    <property type="protein sequence ID" value="VDD03522.1"/>
    <property type="molecule type" value="Genomic_DNA"/>
</dbReference>
<feature type="compositionally biased region" description="Basic and acidic residues" evidence="1">
    <location>
        <begin position="19"/>
        <end position="30"/>
    </location>
</feature>
<dbReference type="EMBL" id="LS974624">
    <property type="protein sequence ID" value="CAG7897481.1"/>
    <property type="molecule type" value="Genomic_DNA"/>
</dbReference>
<feature type="compositionally biased region" description="Polar residues" evidence="1">
    <location>
        <begin position="1"/>
        <end position="10"/>
    </location>
</feature>
<gene>
    <name evidence="3" type="ORF">BRAA08T32999Z</name>
    <name evidence="2" type="ORF">BRAPAZ1V2_A08P11470.2</name>
</gene>
<evidence type="ECO:0000313" key="2">
    <source>
        <dbReference type="EMBL" id="CAG7897481.1"/>
    </source>
</evidence>
<dbReference type="AlphaFoldDB" id="A0A3P6C4W1"/>
<feature type="region of interest" description="Disordered" evidence="1">
    <location>
        <begin position="1"/>
        <end position="30"/>
    </location>
</feature>
<protein>
    <submittedName>
        <fullName evidence="2">Uncharacterized protein</fullName>
    </submittedName>
</protein>
<sequence length="115" mass="13144">MFTGQVSMESSIDLKRKRPMEEDYRSSPEEGFKMGEMATLEHYKAILLMVKDQMEAKYSRHIAQLQVASISAQIKLLEDFEKKSFDSKAVECGGETKNQAPRYRGGIIRSQSPTY</sequence>
<accession>A0A3P6C4W1</accession>